<dbReference type="Gene3D" id="3.40.830.10">
    <property type="entry name" value="LigB-like"/>
    <property type="match status" value="1"/>
</dbReference>
<evidence type="ECO:0000313" key="2">
    <source>
        <dbReference type="Proteomes" id="UP001164390"/>
    </source>
</evidence>
<gene>
    <name evidence="1" type="ORF">L0C25_18855</name>
</gene>
<dbReference type="KEGG" id="sgrg:L0C25_18855"/>
<accession>A0AA46YKK5</accession>
<reference evidence="1" key="1">
    <citation type="submission" date="2022-01" db="EMBL/GenBank/DDBJ databases">
        <title>Nocardioidaceae gen. sp. A5X3R13.</title>
        <authorList>
            <person name="Lopez Marin M.A."/>
            <person name="Uhlik O."/>
        </authorList>
    </citation>
    <scope>NUCLEOTIDE SEQUENCE</scope>
    <source>
        <strain evidence="1">A5X3R13</strain>
    </source>
</reference>
<protein>
    <submittedName>
        <fullName evidence="1">Uncharacterized protein</fullName>
    </submittedName>
</protein>
<dbReference type="Proteomes" id="UP001164390">
    <property type="component" value="Chromosome"/>
</dbReference>
<evidence type="ECO:0000313" key="1">
    <source>
        <dbReference type="EMBL" id="UYM04571.1"/>
    </source>
</evidence>
<sequence>MPIAFCPHPPLLVPAVAQGAADELAYLRTACDAVVRALVDGRGSDVTVVGSAPASASWDATAGGSLDGFGVGVRAGGASTVLPLSLTVGAWLLDRAGWEGPRTYVAVSGDEIVDVRGSVLVMADGTAKRTEQAPGHIDDRAPTYDKAIAQALASGDADALAALDTALGVQLWSGGVPALRTIGRSVAASSWRVADARLRYDDAPYGVGYFVAEWELG</sequence>
<proteinExistence type="predicted"/>
<name>A0AA46YKK5_9ACTN</name>
<dbReference type="AlphaFoldDB" id="A0AA46YKK5"/>
<organism evidence="1 2">
    <name type="scientific">Solicola gregarius</name>
    <dbReference type="NCBI Taxonomy" id="2908642"/>
    <lineage>
        <taxon>Bacteria</taxon>
        <taxon>Bacillati</taxon>
        <taxon>Actinomycetota</taxon>
        <taxon>Actinomycetes</taxon>
        <taxon>Propionibacteriales</taxon>
        <taxon>Nocardioidaceae</taxon>
        <taxon>Solicola</taxon>
    </lineage>
</organism>
<dbReference type="EMBL" id="CP094970">
    <property type="protein sequence ID" value="UYM04571.1"/>
    <property type="molecule type" value="Genomic_DNA"/>
</dbReference>
<keyword evidence="2" id="KW-1185">Reference proteome</keyword>
<dbReference type="RefSeq" id="WP_271633318.1">
    <property type="nucleotide sequence ID" value="NZ_CP094970.1"/>
</dbReference>